<feature type="transmembrane region" description="Helical" evidence="2">
    <location>
        <begin position="239"/>
        <end position="260"/>
    </location>
</feature>
<evidence type="ECO:0000256" key="3">
    <source>
        <dbReference type="SAM" id="SignalP"/>
    </source>
</evidence>
<dbReference type="PANTHER" id="PTHR47797:SF3">
    <property type="entry name" value="CYTOCHROME B561 DOMAIN-CONTAINING PROTEIN"/>
    <property type="match status" value="1"/>
</dbReference>
<dbReference type="CDD" id="cd08760">
    <property type="entry name" value="Cyt_b561_FRRS1_like"/>
    <property type="match status" value="1"/>
</dbReference>
<dbReference type="Proteomes" id="UP000198372">
    <property type="component" value="Unassembled WGS sequence"/>
</dbReference>
<organism evidence="5 6">
    <name type="scientific">Microbotryum intermedium</name>
    <dbReference type="NCBI Taxonomy" id="269621"/>
    <lineage>
        <taxon>Eukaryota</taxon>
        <taxon>Fungi</taxon>
        <taxon>Dikarya</taxon>
        <taxon>Basidiomycota</taxon>
        <taxon>Pucciniomycotina</taxon>
        <taxon>Microbotryomycetes</taxon>
        <taxon>Microbotryales</taxon>
        <taxon>Microbotryaceae</taxon>
        <taxon>Microbotryum</taxon>
    </lineage>
</organism>
<dbReference type="InterPro" id="IPR005018">
    <property type="entry name" value="DOMON_domain"/>
</dbReference>
<feature type="transmembrane region" description="Helical" evidence="2">
    <location>
        <begin position="383"/>
        <end position="402"/>
    </location>
</feature>
<protein>
    <submittedName>
        <fullName evidence="5">BQ2448_3189 protein</fullName>
    </submittedName>
</protein>
<feature type="region of interest" description="Disordered" evidence="1">
    <location>
        <begin position="506"/>
        <end position="539"/>
    </location>
</feature>
<keyword evidence="3" id="KW-0732">Signal</keyword>
<dbReference type="STRING" id="269621.A0A238FHJ4"/>
<keyword evidence="6" id="KW-1185">Reference proteome</keyword>
<accession>A0A238FHJ4</accession>
<dbReference type="SMART" id="SM00664">
    <property type="entry name" value="DoH"/>
    <property type="match status" value="1"/>
</dbReference>
<dbReference type="AlphaFoldDB" id="A0A238FHJ4"/>
<evidence type="ECO:0000256" key="1">
    <source>
        <dbReference type="SAM" id="MobiDB-lite"/>
    </source>
</evidence>
<feature type="transmembrane region" description="Helical" evidence="2">
    <location>
        <begin position="414"/>
        <end position="440"/>
    </location>
</feature>
<name>A0A238FHJ4_9BASI</name>
<evidence type="ECO:0000313" key="6">
    <source>
        <dbReference type="Proteomes" id="UP000198372"/>
    </source>
</evidence>
<keyword evidence="2" id="KW-0472">Membrane</keyword>
<dbReference type="PANTHER" id="PTHR47797">
    <property type="entry name" value="DEHYDROGENASE, PUTATIVE (AFU_ORTHOLOGUE AFUA_8G05805)-RELATED"/>
    <property type="match status" value="1"/>
</dbReference>
<dbReference type="Gene3D" id="1.20.120.1770">
    <property type="match status" value="1"/>
</dbReference>
<dbReference type="SUPFAM" id="SSF49344">
    <property type="entry name" value="CBD9-like"/>
    <property type="match status" value="1"/>
</dbReference>
<dbReference type="Pfam" id="PF16010">
    <property type="entry name" value="CDH-cyt"/>
    <property type="match status" value="1"/>
</dbReference>
<dbReference type="InterPro" id="IPR015920">
    <property type="entry name" value="Cellobiose_DH-like_cyt"/>
</dbReference>
<feature type="chain" id="PRO_5012511692" evidence="3">
    <location>
        <begin position="21"/>
        <end position="539"/>
    </location>
</feature>
<dbReference type="OrthoDB" id="19261at2759"/>
<gene>
    <name evidence="5" type="ORF">BQ2448_3189</name>
</gene>
<feature type="transmembrane region" description="Helical" evidence="2">
    <location>
        <begin position="336"/>
        <end position="358"/>
    </location>
</feature>
<dbReference type="CDD" id="cd09630">
    <property type="entry name" value="CDH_like_cytochrome"/>
    <property type="match status" value="1"/>
</dbReference>
<dbReference type="EMBL" id="FMSP01000007">
    <property type="protein sequence ID" value="SCV71601.1"/>
    <property type="molecule type" value="Genomic_DNA"/>
</dbReference>
<dbReference type="Gene3D" id="2.60.40.1210">
    <property type="entry name" value="Cellobiose dehydrogenase, cytochrome domain"/>
    <property type="match status" value="1"/>
</dbReference>
<feature type="signal peptide" evidence="3">
    <location>
        <begin position="1"/>
        <end position="20"/>
    </location>
</feature>
<keyword evidence="2" id="KW-0812">Transmembrane</keyword>
<evidence type="ECO:0000256" key="2">
    <source>
        <dbReference type="SAM" id="Phobius"/>
    </source>
</evidence>
<evidence type="ECO:0000313" key="5">
    <source>
        <dbReference type="EMBL" id="SCV71601.1"/>
    </source>
</evidence>
<reference evidence="6" key="1">
    <citation type="submission" date="2016-09" db="EMBL/GenBank/DDBJ databases">
        <authorList>
            <person name="Jeantristanb JTB J.-T."/>
            <person name="Ricardo R."/>
        </authorList>
    </citation>
    <scope>NUCLEOTIDE SEQUENCE [LARGE SCALE GENOMIC DNA]</scope>
</reference>
<evidence type="ECO:0000259" key="4">
    <source>
        <dbReference type="SMART" id="SM00664"/>
    </source>
</evidence>
<sequence length="539" mass="57943">MRLLFHPLLVLGLLFGSGFAAAAGDAQTQQLVSLLAPSDASTIQGSSITVPGFTLDLLTNSTHALFAITVPKGRDAIGWISVGFGTTMADSAMVVLWPNEAYTAWQLSARSTTGHRMPIASTANWTDVYSQAKSHDSLAIRTSCTATFIRPLDFAADQAIYPAAQATHLSLSRSNSQQPFIWAFSSDRPDSDDLSSQIDKHSMGMFGSFKLDMTKPIASLSSSSPPSGSAGSDMKSKIIMAHAALGVVVWMLLAPMGILIGRYCRANPSWYLWHSTIQVGLLKPLPAIARVRPGADRPDFPITVRQGYVVVPATILIFAFGFYGSRGGDGRPVFTAHKGFGIILLIAVLAQATLGHLAHRTPGVGSLTSLGDDRTTTRSPSRAAHILMGCFTMLLAIIQVQLGLKLYSGAPFSFTYIIIALLFLIIFVTLYCGSLARLVFTRTREGRSWVQAIFGLGRHSASPPRAKYSFRNSASSNFANNAPSIVIDGGAFRGYDEGISRKDNAMALPRTTAASTPRRRSFQADPTDNDEEESKVVKS</sequence>
<feature type="transmembrane region" description="Helical" evidence="2">
    <location>
        <begin position="307"/>
        <end position="324"/>
    </location>
</feature>
<feature type="domain" description="DOMON" evidence="4">
    <location>
        <begin position="79"/>
        <end position="174"/>
    </location>
</feature>
<keyword evidence="2" id="KW-1133">Transmembrane helix</keyword>
<proteinExistence type="predicted"/>